<dbReference type="Proteomes" id="UP000023464">
    <property type="component" value="Unassembled WGS sequence"/>
</dbReference>
<comment type="caution">
    <text evidence="2">The sequence shown here is derived from an EMBL/GenBank/DDBJ whole genome shotgun (WGS) entry which is preliminary data.</text>
</comment>
<organism evidence="2 3">
    <name type="scientific">Photorhabdus aegyptia</name>
    <dbReference type="NCBI Taxonomy" id="2805098"/>
    <lineage>
        <taxon>Bacteria</taxon>
        <taxon>Pseudomonadati</taxon>
        <taxon>Pseudomonadota</taxon>
        <taxon>Gammaproteobacteria</taxon>
        <taxon>Enterobacterales</taxon>
        <taxon>Morganellaceae</taxon>
        <taxon>Photorhabdus</taxon>
    </lineage>
</organism>
<evidence type="ECO:0000313" key="2">
    <source>
        <dbReference type="EMBL" id="EYU14888.1"/>
    </source>
</evidence>
<evidence type="ECO:0000256" key="1">
    <source>
        <dbReference type="SAM" id="Phobius"/>
    </source>
</evidence>
<dbReference type="EMBL" id="JFGV01000036">
    <property type="protein sequence ID" value="EYU14888.1"/>
    <property type="molecule type" value="Genomic_DNA"/>
</dbReference>
<name>A0A022PIV4_9GAMM</name>
<accession>A0A022PIV4</accession>
<keyword evidence="1" id="KW-1133">Transmembrane helix</keyword>
<sequence>MPVDMSAIPIPAERKPGPIIKRWLIALMIFISLGGCATVVYWPAGMPIHTPWFWCCFLVFPFLAWAGAFGIRCLCYQICQIWSDSWDYEREVCLYQETQRGQRHLNVLAHVVELPQTVMTGSLATQLMTQKAVLPSWVDMAHGQVVRQIRFDMPERPNRERLYEKMAALLADETLTTALRQLPVNYTVFSSLQIDAGLDAADYEAVWQSAWEASGISTPLSILPGAGLDIIDSWLDTSRHNAVLLIVAIRLATEVMDGQGDADVALLLNSTPVRQSTLFVPQLEPLSAVQAIIHRPELTRDDDMKYALSQALLWADIPADSIHQLWFSGMGCDNQSQAIFTPLIDQLPNVGKQTERQCDIDVQTGFTGIASPWLAAAVAVDAVTTQKQAQLVMSTPAPDRLIPWFMVIKPVETLETV</sequence>
<reference evidence="2 3" key="1">
    <citation type="submission" date="2014-03" db="EMBL/GenBank/DDBJ databases">
        <title>Draft Genome of Photorhabdus luminescens BA1, an Egyptian Isolate.</title>
        <authorList>
            <person name="Ghazal S."/>
            <person name="Hurst S.G.IV."/>
            <person name="Morris K."/>
            <person name="Thomas K."/>
            <person name="Tisa L.S."/>
        </authorList>
    </citation>
    <scope>NUCLEOTIDE SEQUENCE [LARGE SCALE GENOMIC DNA]</scope>
    <source>
        <strain evidence="2 3">BA1</strain>
    </source>
</reference>
<dbReference type="PATRIC" id="fig|1393736.3.peg.2612"/>
<proteinExistence type="predicted"/>
<gene>
    <name evidence="2" type="ORF">BA1DRAFT_02553</name>
</gene>
<keyword evidence="1" id="KW-0472">Membrane</keyword>
<dbReference type="RefSeq" id="WP_036779524.1">
    <property type="nucleotide sequence ID" value="NZ_CAWLTM010000079.1"/>
</dbReference>
<evidence type="ECO:0008006" key="4">
    <source>
        <dbReference type="Google" id="ProtNLM"/>
    </source>
</evidence>
<keyword evidence="1" id="KW-0812">Transmembrane</keyword>
<feature type="transmembrane region" description="Helical" evidence="1">
    <location>
        <begin position="23"/>
        <end position="44"/>
    </location>
</feature>
<keyword evidence="3" id="KW-1185">Reference proteome</keyword>
<evidence type="ECO:0000313" key="3">
    <source>
        <dbReference type="Proteomes" id="UP000023464"/>
    </source>
</evidence>
<feature type="transmembrane region" description="Helical" evidence="1">
    <location>
        <begin position="51"/>
        <end position="71"/>
    </location>
</feature>
<dbReference type="AlphaFoldDB" id="A0A022PIV4"/>
<protein>
    <recommendedName>
        <fullName evidence="4">Type VI secretion protein</fullName>
    </recommendedName>
</protein>